<feature type="compositionally biased region" description="Low complexity" evidence="1">
    <location>
        <begin position="52"/>
        <end position="79"/>
    </location>
</feature>
<proteinExistence type="predicted"/>
<evidence type="ECO:0008006" key="4">
    <source>
        <dbReference type="Google" id="ProtNLM"/>
    </source>
</evidence>
<organism evidence="2 3">
    <name type="scientific">Acetobacter tropicalis</name>
    <dbReference type="NCBI Taxonomy" id="104102"/>
    <lineage>
        <taxon>Bacteria</taxon>
        <taxon>Pseudomonadati</taxon>
        <taxon>Pseudomonadota</taxon>
        <taxon>Alphaproteobacteria</taxon>
        <taxon>Acetobacterales</taxon>
        <taxon>Acetobacteraceae</taxon>
        <taxon>Acetobacter</taxon>
    </lineage>
</organism>
<evidence type="ECO:0000256" key="1">
    <source>
        <dbReference type="SAM" id="MobiDB-lite"/>
    </source>
</evidence>
<accession>A0A291PHU4</accession>
<name>A0A291PHU4_9PROT</name>
<dbReference type="InterPro" id="IPR011486">
    <property type="entry name" value="BBP2"/>
</dbReference>
<feature type="region of interest" description="Disordered" evidence="1">
    <location>
        <begin position="24"/>
        <end position="114"/>
    </location>
</feature>
<sequence length="523" mass="56643">MVHKSWLAGVALGSMMITGNMPQAHARSSLAHPPQSRSARTHPSRAHRYPSAARAGKKAQQQPQAPTPQQGAAAPAGKQLPLSPQSVETEHAAPPSAPAAETSQSAPHIGNLFRPKPGHAASYWDGLEGHLSIEAGITGNPWTRSGRNFGQYYNDRANTVTMNQIMGSLSHPVTDVGGGYGIGFVLEAMYGSDARFDPTIGMGDGAITGLYQWAPTQAHVDVHLPWIFKHGIDVQVGQMYGLMGAEGTPALARPFYTFNYASDYIVPFQTVGIVATMHLSKHVDWILGVDAGNSTTFGAAGNNNKPKGYFGFAFNHLLDGKLDIHAMGRFGPEGNNGRAVTSPDGWTSAGLGSDANHLMQYNGDIMATYHVNDKLSVTVDGTYLHDNATRDDVYGVTSYLAWDIKPWLTFNLRGEVFRDNTGGTVSEYASFMSYTHSLSNRPYPYYNAPPTTYGELTVGASYRPEFINKNLGLGKFTLRPEIRLDKSLNGTRPFNQAGTVQNPVVTNGTNNMLWFNCDAVWAF</sequence>
<reference evidence="2 3" key="1">
    <citation type="submission" date="2017-08" db="EMBL/GenBank/DDBJ databases">
        <title>Complete Genome Sequence of Acetobacter tropicalis Oregon-R-modENCODE STRAIN BDGP1, an acetic acid bacterium isolated from Drosophila melanogaster gut.</title>
        <authorList>
            <person name="Wan K.H."/>
            <person name="Yu C."/>
            <person name="Park S."/>
            <person name="Hammonds A.S."/>
            <person name="Booth B.W."/>
            <person name="Celniker S.E."/>
        </authorList>
    </citation>
    <scope>NUCLEOTIDE SEQUENCE [LARGE SCALE GENOMIC DNA]</scope>
    <source>
        <strain evidence="2 3">BDGP1</strain>
    </source>
</reference>
<dbReference type="Proteomes" id="UP000220394">
    <property type="component" value="Chromosome"/>
</dbReference>
<dbReference type="AlphaFoldDB" id="A0A291PHU4"/>
<evidence type="ECO:0000313" key="2">
    <source>
        <dbReference type="EMBL" id="ATJ90931.1"/>
    </source>
</evidence>
<dbReference type="KEGG" id="ato:CIW82_09750"/>
<dbReference type="EMBL" id="CP022699">
    <property type="protein sequence ID" value="ATJ90931.1"/>
    <property type="molecule type" value="Genomic_DNA"/>
</dbReference>
<feature type="compositionally biased region" description="Low complexity" evidence="1">
    <location>
        <begin position="92"/>
        <end position="107"/>
    </location>
</feature>
<protein>
    <recommendedName>
        <fullName evidence="4">Outer membrane beta-barrel protein</fullName>
    </recommendedName>
</protein>
<evidence type="ECO:0000313" key="3">
    <source>
        <dbReference type="Proteomes" id="UP000220394"/>
    </source>
</evidence>
<dbReference type="RefSeq" id="WP_086896731.1">
    <property type="nucleotide sequence ID" value="NZ_CP022699.1"/>
</dbReference>
<dbReference type="Pfam" id="PF07642">
    <property type="entry name" value="BBP2"/>
    <property type="match status" value="1"/>
</dbReference>
<feature type="compositionally biased region" description="Basic residues" evidence="1">
    <location>
        <begin position="39"/>
        <end position="48"/>
    </location>
</feature>
<gene>
    <name evidence="2" type="ORF">CIW82_09750</name>
</gene>